<dbReference type="SUPFAM" id="SSF53056">
    <property type="entry name" value="beta-carbonic anhydrase, cab"/>
    <property type="match status" value="1"/>
</dbReference>
<dbReference type="CDD" id="cd00884">
    <property type="entry name" value="beta_CA_cladeB"/>
    <property type="match status" value="1"/>
</dbReference>
<dbReference type="InterPro" id="IPR045066">
    <property type="entry name" value="Beta_CA_cladeB"/>
</dbReference>
<accession>A0AAW1XAC1</accession>
<dbReference type="SMART" id="SM00947">
    <property type="entry name" value="Pro_CA"/>
    <property type="match status" value="1"/>
</dbReference>
<dbReference type="PROSITE" id="PS00704">
    <property type="entry name" value="PROK_CO2_ANHYDRASE_1"/>
    <property type="match status" value="1"/>
</dbReference>
<evidence type="ECO:0000256" key="5">
    <source>
        <dbReference type="ARBA" id="ARBA00022833"/>
    </source>
</evidence>
<evidence type="ECO:0000256" key="9">
    <source>
        <dbReference type="RuleBase" id="RU003956"/>
    </source>
</evidence>
<feature type="binding site" evidence="8">
    <location>
        <position position="87"/>
    </location>
    <ligand>
        <name>Zn(2+)</name>
        <dbReference type="ChEBI" id="CHEBI:29105"/>
    </ligand>
</feature>
<dbReference type="EMBL" id="JBEDUW010000004">
    <property type="protein sequence ID" value="KAK9932788.1"/>
    <property type="molecule type" value="Genomic_DNA"/>
</dbReference>
<feature type="binding site" evidence="8">
    <location>
        <position position="148"/>
    </location>
    <ligand>
        <name>Zn(2+)</name>
        <dbReference type="ChEBI" id="CHEBI:29105"/>
    </ligand>
</feature>
<evidence type="ECO:0000256" key="3">
    <source>
        <dbReference type="ARBA" id="ARBA00012925"/>
    </source>
</evidence>
<evidence type="ECO:0000256" key="2">
    <source>
        <dbReference type="ARBA" id="ARBA00006217"/>
    </source>
</evidence>
<comment type="function">
    <text evidence="1 9">Reversible hydration of carbon dioxide.</text>
</comment>
<dbReference type="FunFam" id="3.40.1050.10:FF:000003">
    <property type="entry name" value="Carbonic anhydrase"/>
    <property type="match status" value="1"/>
</dbReference>
<keyword evidence="8" id="KW-0479">Metal-binding</keyword>
<dbReference type="AlphaFoldDB" id="A0AAW1XAC1"/>
<protein>
    <recommendedName>
        <fullName evidence="3 9">Carbonic anhydrase</fullName>
        <ecNumber evidence="3 9">4.2.1.1</ecNumber>
    </recommendedName>
    <alternativeName>
        <fullName evidence="9">Carbonate dehydratase</fullName>
    </alternativeName>
</protein>
<dbReference type="GO" id="GO:0004089">
    <property type="term" value="F:carbonate dehydratase activity"/>
    <property type="evidence" value="ECO:0007669"/>
    <property type="project" value="UniProtKB-UniRule"/>
</dbReference>
<evidence type="ECO:0000256" key="7">
    <source>
        <dbReference type="ARBA" id="ARBA00048348"/>
    </source>
</evidence>
<dbReference type="EC" id="4.2.1.1" evidence="3 9"/>
<dbReference type="Gene3D" id="3.40.1050.10">
    <property type="entry name" value="Carbonic anhydrase"/>
    <property type="match status" value="1"/>
</dbReference>
<keyword evidence="6 9" id="KW-0456">Lyase</keyword>
<dbReference type="PANTHER" id="PTHR11002:SF45">
    <property type="entry name" value="CARBONIC ANHYDRASE"/>
    <property type="match status" value="1"/>
</dbReference>
<feature type="binding site" evidence="8">
    <location>
        <position position="85"/>
    </location>
    <ligand>
        <name>Zn(2+)</name>
        <dbReference type="ChEBI" id="CHEBI:29105"/>
    </ligand>
</feature>
<dbReference type="InterPro" id="IPR001765">
    <property type="entry name" value="Carbonic_anhydrase"/>
</dbReference>
<keyword evidence="4" id="KW-0702">S-nitrosylation</keyword>
<name>A0AAW1XAC1_RUBAR</name>
<evidence type="ECO:0000256" key="4">
    <source>
        <dbReference type="ARBA" id="ARBA00022799"/>
    </source>
</evidence>
<evidence type="ECO:0000256" key="1">
    <source>
        <dbReference type="ARBA" id="ARBA00002904"/>
    </source>
</evidence>
<dbReference type="InterPro" id="IPR036874">
    <property type="entry name" value="Carbonic_anhydrase_sf"/>
</dbReference>
<dbReference type="Proteomes" id="UP001457282">
    <property type="component" value="Unassembled WGS sequence"/>
</dbReference>
<dbReference type="PANTHER" id="PTHR11002">
    <property type="entry name" value="CARBONIC ANHYDRASE"/>
    <property type="match status" value="1"/>
</dbReference>
<keyword evidence="5 8" id="KW-0862">Zinc</keyword>
<gene>
    <name evidence="10" type="ORF">M0R45_020010</name>
</gene>
<comment type="cofactor">
    <cofactor evidence="8">
        <name>Zn(2+)</name>
        <dbReference type="ChEBI" id="CHEBI:29105"/>
    </cofactor>
    <text evidence="8">Binds 1 zinc ion per subunit.</text>
</comment>
<comment type="catalytic activity">
    <reaction evidence="7 9">
        <text>hydrogencarbonate + H(+) = CO2 + H2O</text>
        <dbReference type="Rhea" id="RHEA:10748"/>
        <dbReference type="ChEBI" id="CHEBI:15377"/>
        <dbReference type="ChEBI" id="CHEBI:15378"/>
        <dbReference type="ChEBI" id="CHEBI:16526"/>
        <dbReference type="ChEBI" id="CHEBI:17544"/>
        <dbReference type="EC" id="4.2.1.1"/>
    </reaction>
</comment>
<keyword evidence="11" id="KW-1185">Reference proteome</keyword>
<evidence type="ECO:0000313" key="10">
    <source>
        <dbReference type="EMBL" id="KAK9932788.1"/>
    </source>
</evidence>
<evidence type="ECO:0000313" key="11">
    <source>
        <dbReference type="Proteomes" id="UP001457282"/>
    </source>
</evidence>
<feature type="binding site" evidence="8">
    <location>
        <position position="145"/>
    </location>
    <ligand>
        <name>Zn(2+)</name>
        <dbReference type="ChEBI" id="CHEBI:29105"/>
    </ligand>
</feature>
<dbReference type="InterPro" id="IPR015892">
    <property type="entry name" value="Carbonic_anhydrase_CS"/>
</dbReference>
<dbReference type="Pfam" id="PF00484">
    <property type="entry name" value="Pro_CA"/>
    <property type="match status" value="1"/>
</dbReference>
<proteinExistence type="inferred from homology"/>
<sequence>MTNELSDATKTEDLLKINLITSTTEKEVQDDVVATETDEHLEYDPAVDKILDGFKCFKTNYFNTHPELFNELALGQNPKFLVFACSDSRVSPSHVLHFQPGDAFLVRNIANLVPKFDQIRYSGTGATLEYAVEELGVENILVMGHSGCGGIKRLMSYPEDGSAPLMFIDDWVEMGLPVKTKVIAEQGNTDFLEQCESCAKGCINMSLDNLLTYPFVQKAYSEKKLALTGGYYDFFNGRFELWEFGTNIIITTP</sequence>
<dbReference type="GO" id="GO:0008270">
    <property type="term" value="F:zinc ion binding"/>
    <property type="evidence" value="ECO:0007669"/>
    <property type="project" value="UniProtKB-UniRule"/>
</dbReference>
<evidence type="ECO:0000256" key="6">
    <source>
        <dbReference type="ARBA" id="ARBA00023239"/>
    </source>
</evidence>
<comment type="caution">
    <text evidence="10">The sequence shown here is derived from an EMBL/GenBank/DDBJ whole genome shotgun (WGS) entry which is preliminary data.</text>
</comment>
<organism evidence="10 11">
    <name type="scientific">Rubus argutus</name>
    <name type="common">Southern blackberry</name>
    <dbReference type="NCBI Taxonomy" id="59490"/>
    <lineage>
        <taxon>Eukaryota</taxon>
        <taxon>Viridiplantae</taxon>
        <taxon>Streptophyta</taxon>
        <taxon>Embryophyta</taxon>
        <taxon>Tracheophyta</taxon>
        <taxon>Spermatophyta</taxon>
        <taxon>Magnoliopsida</taxon>
        <taxon>eudicotyledons</taxon>
        <taxon>Gunneridae</taxon>
        <taxon>Pentapetalae</taxon>
        <taxon>rosids</taxon>
        <taxon>fabids</taxon>
        <taxon>Rosales</taxon>
        <taxon>Rosaceae</taxon>
        <taxon>Rosoideae</taxon>
        <taxon>Rosoideae incertae sedis</taxon>
        <taxon>Rubus</taxon>
    </lineage>
</organism>
<comment type="similarity">
    <text evidence="2 9">Belongs to the beta-class carbonic anhydrase family.</text>
</comment>
<dbReference type="GO" id="GO:0015976">
    <property type="term" value="P:carbon utilization"/>
    <property type="evidence" value="ECO:0007669"/>
    <property type="project" value="InterPro"/>
</dbReference>
<evidence type="ECO:0000256" key="8">
    <source>
        <dbReference type="PIRSR" id="PIRSR601765-1"/>
    </source>
</evidence>
<reference evidence="10 11" key="1">
    <citation type="journal article" date="2023" name="G3 (Bethesda)">
        <title>A chromosome-length genome assembly and annotation of blackberry (Rubus argutus, cv. 'Hillquist').</title>
        <authorList>
            <person name="Bruna T."/>
            <person name="Aryal R."/>
            <person name="Dudchenko O."/>
            <person name="Sargent D.J."/>
            <person name="Mead D."/>
            <person name="Buti M."/>
            <person name="Cavallini A."/>
            <person name="Hytonen T."/>
            <person name="Andres J."/>
            <person name="Pham M."/>
            <person name="Weisz D."/>
            <person name="Mascagni F."/>
            <person name="Usai G."/>
            <person name="Natali L."/>
            <person name="Bassil N."/>
            <person name="Fernandez G.E."/>
            <person name="Lomsadze A."/>
            <person name="Armour M."/>
            <person name="Olukolu B."/>
            <person name="Poorten T."/>
            <person name="Britton C."/>
            <person name="Davik J."/>
            <person name="Ashrafi H."/>
            <person name="Aiden E.L."/>
            <person name="Borodovsky M."/>
            <person name="Worthington M."/>
        </authorList>
    </citation>
    <scope>NUCLEOTIDE SEQUENCE [LARGE SCALE GENOMIC DNA]</scope>
    <source>
        <strain evidence="10">PI 553951</strain>
    </source>
</reference>
<dbReference type="PROSITE" id="PS00705">
    <property type="entry name" value="PROK_CO2_ANHYDRASE_2"/>
    <property type="match status" value="1"/>
</dbReference>